<evidence type="ECO:0000256" key="9">
    <source>
        <dbReference type="PIRSR" id="PIRSR610347-1"/>
    </source>
</evidence>
<evidence type="ECO:0000313" key="12">
    <source>
        <dbReference type="Proteomes" id="UP001458880"/>
    </source>
</evidence>
<dbReference type="PANTHER" id="PTHR12415:SF0">
    <property type="entry name" value="TYROSYL-DNA PHOSPHODIESTERASE 1"/>
    <property type="match status" value="1"/>
</dbReference>
<dbReference type="GO" id="GO:0003697">
    <property type="term" value="F:single-stranded DNA binding"/>
    <property type="evidence" value="ECO:0007669"/>
    <property type="project" value="TreeGrafter"/>
</dbReference>
<organism evidence="11 12">
    <name type="scientific">Popillia japonica</name>
    <name type="common">Japanese beetle</name>
    <dbReference type="NCBI Taxonomy" id="7064"/>
    <lineage>
        <taxon>Eukaryota</taxon>
        <taxon>Metazoa</taxon>
        <taxon>Ecdysozoa</taxon>
        <taxon>Arthropoda</taxon>
        <taxon>Hexapoda</taxon>
        <taxon>Insecta</taxon>
        <taxon>Pterygota</taxon>
        <taxon>Neoptera</taxon>
        <taxon>Endopterygota</taxon>
        <taxon>Coleoptera</taxon>
        <taxon>Polyphaga</taxon>
        <taxon>Scarabaeiformia</taxon>
        <taxon>Scarabaeidae</taxon>
        <taxon>Rutelinae</taxon>
        <taxon>Popillia</taxon>
    </lineage>
</organism>
<dbReference type="InterPro" id="IPR010347">
    <property type="entry name" value="Tdp1"/>
</dbReference>
<comment type="subcellular location">
    <subcellularLocation>
        <location evidence="1">Nucleus</location>
    </subcellularLocation>
</comment>
<keyword evidence="8" id="KW-0539">Nucleus</keyword>
<dbReference type="GO" id="GO:0004527">
    <property type="term" value="F:exonuclease activity"/>
    <property type="evidence" value="ECO:0007669"/>
    <property type="project" value="UniProtKB-KW"/>
</dbReference>
<keyword evidence="6" id="KW-0269">Exonuclease</keyword>
<protein>
    <submittedName>
        <fullName evidence="11">Tyrosyl-DNA phosphodiesterase</fullName>
    </submittedName>
</protein>
<name>A0AAW1IVV1_POPJA</name>
<evidence type="ECO:0000256" key="4">
    <source>
        <dbReference type="ARBA" id="ARBA00022763"/>
    </source>
</evidence>
<dbReference type="Proteomes" id="UP001458880">
    <property type="component" value="Unassembled WGS sequence"/>
</dbReference>
<reference evidence="11 12" key="1">
    <citation type="journal article" date="2024" name="BMC Genomics">
        <title>De novo assembly and annotation of Popillia japonica's genome with initial clues to its potential as an invasive pest.</title>
        <authorList>
            <person name="Cucini C."/>
            <person name="Boschi S."/>
            <person name="Funari R."/>
            <person name="Cardaioli E."/>
            <person name="Iannotti N."/>
            <person name="Marturano G."/>
            <person name="Paoli F."/>
            <person name="Bruttini M."/>
            <person name="Carapelli A."/>
            <person name="Frati F."/>
            <person name="Nardi F."/>
        </authorList>
    </citation>
    <scope>NUCLEOTIDE SEQUENCE [LARGE SCALE GENOMIC DNA]</scope>
    <source>
        <strain evidence="11">DMR45628</strain>
    </source>
</reference>
<evidence type="ECO:0000256" key="10">
    <source>
        <dbReference type="PIRSR" id="PIRSR610347-2"/>
    </source>
</evidence>
<evidence type="ECO:0000256" key="2">
    <source>
        <dbReference type="ARBA" id="ARBA00010205"/>
    </source>
</evidence>
<dbReference type="AlphaFoldDB" id="A0AAW1IVV1"/>
<proteinExistence type="inferred from homology"/>
<sequence length="453" mass="53105">MFYFPTDLLSLGPLKESLHMTFNISPAWLWEQYKLSNLENSKIDVWYDKPYLDVRRYDENAIYFTTLNMFNIILPPSMNDHYKPSHHSRMSLFYYRDDNTSKEFIRVAVMTANLTYDEWNTHNQGIWISPKCELLSTAHMAAIHVAYGESTTKFKATLLAYLQHYSNDHRNPDIDESLNRWVQHVKRANFEHIRVVLIASAPGIYKTEPVMPENCYPSSKDPDNMRIVQEYFCNSHNIITKTLRGDGISSINWPIIAQTSKIGKFGPEDVIFEELLPSLSTTRCVQAKPNLWIIYPSAEDYQQRELPNDLGGLFYYSTQHQQQLWIEQHLLRWSAERTGRTKIMPLIKSYCRVSPNSKLLSWFLLTSACLTKNAWGCPYSQDNTRRAVGNYEMGVLFLPIYFGDNYFAIQDVNENGRAFPFMYDLNLYGIPHFRDRCFWDKDYIKSVHTYIPN</sequence>
<keyword evidence="7" id="KW-0234">DNA repair</keyword>
<feature type="active site" description="Nucleophile" evidence="9">
    <location>
        <position position="87"/>
    </location>
</feature>
<evidence type="ECO:0000313" key="11">
    <source>
        <dbReference type="EMBL" id="KAK9694044.1"/>
    </source>
</evidence>
<evidence type="ECO:0000256" key="1">
    <source>
        <dbReference type="ARBA" id="ARBA00004123"/>
    </source>
</evidence>
<evidence type="ECO:0000256" key="3">
    <source>
        <dbReference type="ARBA" id="ARBA00022722"/>
    </source>
</evidence>
<comment type="caution">
    <text evidence="11">The sequence shown here is derived from an EMBL/GenBank/DDBJ whole genome shotgun (WGS) entry which is preliminary data.</text>
</comment>
<dbReference type="GO" id="GO:0006281">
    <property type="term" value="P:DNA repair"/>
    <property type="evidence" value="ECO:0007669"/>
    <property type="project" value="UniProtKB-KW"/>
</dbReference>
<keyword evidence="3" id="KW-0540">Nuclease</keyword>
<comment type="similarity">
    <text evidence="2">Belongs to the tyrosyl-DNA phosphodiesterase family.</text>
</comment>
<dbReference type="Pfam" id="PF06087">
    <property type="entry name" value="Tyr-DNA_phospho"/>
    <property type="match status" value="1"/>
</dbReference>
<feature type="binding site" evidence="10">
    <location>
        <position position="348"/>
    </location>
    <ligand>
        <name>substrate</name>
    </ligand>
</feature>
<dbReference type="GO" id="GO:0005634">
    <property type="term" value="C:nucleus"/>
    <property type="evidence" value="ECO:0007669"/>
    <property type="project" value="UniProtKB-SubCell"/>
</dbReference>
<keyword evidence="5" id="KW-0378">Hydrolase</keyword>
<evidence type="ECO:0000256" key="7">
    <source>
        <dbReference type="ARBA" id="ARBA00023204"/>
    </source>
</evidence>
<dbReference type="SUPFAM" id="SSF56024">
    <property type="entry name" value="Phospholipase D/nuclease"/>
    <property type="match status" value="2"/>
</dbReference>
<evidence type="ECO:0000256" key="6">
    <source>
        <dbReference type="ARBA" id="ARBA00022839"/>
    </source>
</evidence>
<keyword evidence="12" id="KW-1185">Reference proteome</keyword>
<gene>
    <name evidence="11" type="ORF">QE152_g33782</name>
</gene>
<dbReference type="EMBL" id="JASPKY010000523">
    <property type="protein sequence ID" value="KAK9694044.1"/>
    <property type="molecule type" value="Genomic_DNA"/>
</dbReference>
<keyword evidence="4" id="KW-0227">DNA damage</keyword>
<dbReference type="Gene3D" id="3.30.870.10">
    <property type="entry name" value="Endonuclease Chain A"/>
    <property type="match status" value="2"/>
</dbReference>
<evidence type="ECO:0000256" key="5">
    <source>
        <dbReference type="ARBA" id="ARBA00022801"/>
    </source>
</evidence>
<dbReference type="PANTHER" id="PTHR12415">
    <property type="entry name" value="TYROSYL-DNA PHOSPHODIESTERASE 1"/>
    <property type="match status" value="1"/>
</dbReference>
<evidence type="ECO:0000256" key="8">
    <source>
        <dbReference type="ARBA" id="ARBA00023242"/>
    </source>
</evidence>
<dbReference type="GO" id="GO:0003690">
    <property type="term" value="F:double-stranded DNA binding"/>
    <property type="evidence" value="ECO:0007669"/>
    <property type="project" value="TreeGrafter"/>
</dbReference>
<accession>A0AAW1IVV1</accession>
<dbReference type="GO" id="GO:0017005">
    <property type="term" value="F:3'-tyrosyl-DNA phosphodiesterase activity"/>
    <property type="evidence" value="ECO:0007669"/>
    <property type="project" value="TreeGrafter"/>
</dbReference>